<evidence type="ECO:0000313" key="1">
    <source>
        <dbReference type="EMBL" id="MBA0575396.1"/>
    </source>
</evidence>
<comment type="caution">
    <text evidence="1">The sequence shown here is derived from an EMBL/GenBank/DDBJ whole genome shotgun (WGS) entry which is preliminary data.</text>
</comment>
<protein>
    <submittedName>
        <fullName evidence="1">Uncharacterized protein</fullName>
    </submittedName>
</protein>
<sequence>MGSNLPWIWVFQMLFLRVIRDWW</sequence>
<keyword evidence="2" id="KW-1185">Reference proteome</keyword>
<dbReference type="AlphaFoldDB" id="A0A7J8NES0"/>
<proteinExistence type="predicted"/>
<reference evidence="1 2" key="1">
    <citation type="journal article" date="2019" name="Genome Biol. Evol.">
        <title>Insights into the evolution of the New World diploid cottons (Gossypium, subgenus Houzingenia) based on genome sequencing.</title>
        <authorList>
            <person name="Grover C.E."/>
            <person name="Arick M.A. 2nd"/>
            <person name="Thrash A."/>
            <person name="Conover J.L."/>
            <person name="Sanders W.S."/>
            <person name="Peterson D.G."/>
            <person name="Frelichowski J.E."/>
            <person name="Scheffler J.A."/>
            <person name="Scheffler B.E."/>
            <person name="Wendel J.F."/>
        </authorList>
    </citation>
    <scope>NUCLEOTIDE SEQUENCE [LARGE SCALE GENOMIC DNA]</scope>
    <source>
        <strain evidence="1">157</strain>
        <tissue evidence="1">Leaf</tissue>
    </source>
</reference>
<organism evidence="1 2">
    <name type="scientific">Gossypium lobatum</name>
    <dbReference type="NCBI Taxonomy" id="34289"/>
    <lineage>
        <taxon>Eukaryota</taxon>
        <taxon>Viridiplantae</taxon>
        <taxon>Streptophyta</taxon>
        <taxon>Embryophyta</taxon>
        <taxon>Tracheophyta</taxon>
        <taxon>Spermatophyta</taxon>
        <taxon>Magnoliopsida</taxon>
        <taxon>eudicotyledons</taxon>
        <taxon>Gunneridae</taxon>
        <taxon>Pentapetalae</taxon>
        <taxon>rosids</taxon>
        <taxon>malvids</taxon>
        <taxon>Malvales</taxon>
        <taxon>Malvaceae</taxon>
        <taxon>Malvoideae</taxon>
        <taxon>Gossypium</taxon>
    </lineage>
</organism>
<gene>
    <name evidence="1" type="ORF">Golob_024484</name>
</gene>
<name>A0A7J8NES0_9ROSI</name>
<evidence type="ECO:0000313" key="2">
    <source>
        <dbReference type="Proteomes" id="UP000593572"/>
    </source>
</evidence>
<accession>A0A7J8NES0</accession>
<dbReference type="EMBL" id="JABEZX010172531">
    <property type="protein sequence ID" value="MBA0575396.1"/>
    <property type="molecule type" value="Genomic_DNA"/>
</dbReference>
<dbReference type="Proteomes" id="UP000593572">
    <property type="component" value="Unassembled WGS sequence"/>
</dbReference>